<dbReference type="SUPFAM" id="SSF111283">
    <property type="entry name" value="Putative modulator of DNA gyrase, PmbA/TldD"/>
    <property type="match status" value="1"/>
</dbReference>
<comment type="caution">
    <text evidence="1">The sequence shown here is derived from an EMBL/GenBank/DDBJ whole genome shotgun (WGS) entry which is preliminary data.</text>
</comment>
<protein>
    <submittedName>
        <fullName evidence="1">Uncharacterized protein</fullName>
    </submittedName>
</protein>
<evidence type="ECO:0000313" key="1">
    <source>
        <dbReference type="EMBL" id="GAF93724.1"/>
    </source>
</evidence>
<proteinExistence type="predicted"/>
<reference evidence="1" key="1">
    <citation type="journal article" date="2014" name="Front. Microbiol.">
        <title>High frequency of phylogenetically diverse reductive dehalogenase-homologous genes in deep subseafloor sedimentary metagenomes.</title>
        <authorList>
            <person name="Kawai M."/>
            <person name="Futagami T."/>
            <person name="Toyoda A."/>
            <person name="Takaki Y."/>
            <person name="Nishi S."/>
            <person name="Hori S."/>
            <person name="Arai W."/>
            <person name="Tsubouchi T."/>
            <person name="Morono Y."/>
            <person name="Uchiyama I."/>
            <person name="Ito T."/>
            <person name="Fujiyama A."/>
            <person name="Inagaki F."/>
            <person name="Takami H."/>
        </authorList>
    </citation>
    <scope>NUCLEOTIDE SEQUENCE</scope>
    <source>
        <strain evidence="1">Expedition CK06-06</strain>
    </source>
</reference>
<dbReference type="AlphaFoldDB" id="X0TKE0"/>
<dbReference type="Gene3D" id="3.30.2290.10">
    <property type="entry name" value="PmbA/TldD superfamily"/>
    <property type="match status" value="1"/>
</dbReference>
<dbReference type="GO" id="GO:0006508">
    <property type="term" value="P:proteolysis"/>
    <property type="evidence" value="ECO:0007669"/>
    <property type="project" value="InterPro"/>
</dbReference>
<dbReference type="InterPro" id="IPR036059">
    <property type="entry name" value="TldD/PmbA_sf"/>
</dbReference>
<gene>
    <name evidence="1" type="ORF">S01H1_21297</name>
</gene>
<feature type="non-terminal residue" evidence="1">
    <location>
        <position position="60"/>
    </location>
</feature>
<dbReference type="EMBL" id="BARS01011786">
    <property type="protein sequence ID" value="GAF93724.1"/>
    <property type="molecule type" value="Genomic_DNA"/>
</dbReference>
<name>X0TKE0_9ZZZZ</name>
<sequence length="60" mass="6474">MKSTFASIVSSLPAEYADLRFEENRKIRIAYEGKELAQIATTLTSGGHVRAYANGGKAIA</sequence>
<accession>X0TKE0</accession>
<dbReference type="GO" id="GO:0008237">
    <property type="term" value="F:metallopeptidase activity"/>
    <property type="evidence" value="ECO:0007669"/>
    <property type="project" value="InterPro"/>
</dbReference>
<organism evidence="1">
    <name type="scientific">marine sediment metagenome</name>
    <dbReference type="NCBI Taxonomy" id="412755"/>
    <lineage>
        <taxon>unclassified sequences</taxon>
        <taxon>metagenomes</taxon>
        <taxon>ecological metagenomes</taxon>
    </lineage>
</organism>
<dbReference type="InterPro" id="IPR035068">
    <property type="entry name" value="TldD/PmbA_N"/>
</dbReference>